<comment type="similarity">
    <text evidence="2">Belongs to the XPC family.</text>
</comment>
<dbReference type="SMART" id="SM01031">
    <property type="entry name" value="BHD_2"/>
    <property type="match status" value="1"/>
</dbReference>
<dbReference type="EMBL" id="MJEQ01000935">
    <property type="protein sequence ID" value="OIT33130.1"/>
    <property type="molecule type" value="Genomic_DNA"/>
</dbReference>
<dbReference type="GO" id="GO:0003697">
    <property type="term" value="F:single-stranded DNA binding"/>
    <property type="evidence" value="ECO:0007669"/>
    <property type="project" value="TreeGrafter"/>
</dbReference>
<evidence type="ECO:0000256" key="3">
    <source>
        <dbReference type="ARBA" id="ARBA00022763"/>
    </source>
</evidence>
<evidence type="ECO:0000256" key="1">
    <source>
        <dbReference type="ARBA" id="ARBA00004123"/>
    </source>
</evidence>
<dbReference type="InterPro" id="IPR004583">
    <property type="entry name" value="DNA_repair_Rad4"/>
</dbReference>
<organism evidence="8 9">
    <name type="scientific">Nicotiana attenuata</name>
    <name type="common">Coyote tobacco</name>
    <dbReference type="NCBI Taxonomy" id="49451"/>
    <lineage>
        <taxon>Eukaryota</taxon>
        <taxon>Viridiplantae</taxon>
        <taxon>Streptophyta</taxon>
        <taxon>Embryophyta</taxon>
        <taxon>Tracheophyta</taxon>
        <taxon>Spermatophyta</taxon>
        <taxon>Magnoliopsida</taxon>
        <taxon>eudicotyledons</taxon>
        <taxon>Gunneridae</taxon>
        <taxon>Pentapetalae</taxon>
        <taxon>asterids</taxon>
        <taxon>lamiids</taxon>
        <taxon>Solanales</taxon>
        <taxon>Solanaceae</taxon>
        <taxon>Nicotianoideae</taxon>
        <taxon>Nicotianeae</taxon>
        <taxon>Nicotiana</taxon>
    </lineage>
</organism>
<accession>A0A314KUU8</accession>
<dbReference type="AlphaFoldDB" id="A0A314KUU8"/>
<keyword evidence="3" id="KW-0227">DNA damage</keyword>
<evidence type="ECO:0000259" key="6">
    <source>
        <dbReference type="SMART" id="SM01030"/>
    </source>
</evidence>
<dbReference type="InterPro" id="IPR018326">
    <property type="entry name" value="Rad4_beta-hairpin_dom1"/>
</dbReference>
<evidence type="ECO:0000259" key="7">
    <source>
        <dbReference type="SMART" id="SM01031"/>
    </source>
</evidence>
<keyword evidence="5" id="KW-0539">Nucleus</keyword>
<dbReference type="InterPro" id="IPR018327">
    <property type="entry name" value="BHD_2"/>
</dbReference>
<dbReference type="SMR" id="A0A314KUU8"/>
<comment type="caution">
    <text evidence="8">The sequence shown here is derived from an EMBL/GenBank/DDBJ whole genome shotgun (WGS) entry which is preliminary data.</text>
</comment>
<dbReference type="Pfam" id="PF10403">
    <property type="entry name" value="BHD_1"/>
    <property type="match status" value="1"/>
</dbReference>
<evidence type="ECO:0000313" key="8">
    <source>
        <dbReference type="EMBL" id="OIT33130.1"/>
    </source>
</evidence>
<evidence type="ECO:0000313" key="9">
    <source>
        <dbReference type="Proteomes" id="UP000187609"/>
    </source>
</evidence>
<dbReference type="GO" id="GO:0000111">
    <property type="term" value="C:nucleotide-excision repair factor 2 complex"/>
    <property type="evidence" value="ECO:0007669"/>
    <property type="project" value="TreeGrafter"/>
</dbReference>
<dbReference type="Proteomes" id="UP000187609">
    <property type="component" value="Unassembled WGS sequence"/>
</dbReference>
<dbReference type="PANTHER" id="PTHR12135">
    <property type="entry name" value="DNA REPAIR PROTEIN XP-C / RAD4"/>
    <property type="match status" value="1"/>
</dbReference>
<dbReference type="GO" id="GO:0071942">
    <property type="term" value="C:XPC complex"/>
    <property type="evidence" value="ECO:0007669"/>
    <property type="project" value="TreeGrafter"/>
</dbReference>
<dbReference type="Pfam" id="PF10404">
    <property type="entry name" value="BHD_2"/>
    <property type="match status" value="1"/>
</dbReference>
<feature type="domain" description="Rad4 beta-hairpin" evidence="7">
    <location>
        <begin position="86"/>
        <end position="149"/>
    </location>
</feature>
<keyword evidence="4" id="KW-0234">DNA repair</keyword>
<dbReference type="PANTHER" id="PTHR12135:SF0">
    <property type="entry name" value="DNA REPAIR PROTEIN COMPLEMENTING XP-C CELLS"/>
    <property type="match status" value="1"/>
</dbReference>
<dbReference type="GO" id="GO:0006298">
    <property type="term" value="P:mismatch repair"/>
    <property type="evidence" value="ECO:0007669"/>
    <property type="project" value="TreeGrafter"/>
</dbReference>
<gene>
    <name evidence="8" type="primary">RAD4_0</name>
    <name evidence="8" type="ORF">A4A49_26525</name>
</gene>
<keyword evidence="9" id="KW-1185">Reference proteome</keyword>
<dbReference type="STRING" id="49451.A0A314KUU8"/>
<evidence type="ECO:0000256" key="2">
    <source>
        <dbReference type="ARBA" id="ARBA00009525"/>
    </source>
</evidence>
<sequence length="184" mass="21252">MNIATKIAEFSRRNSFIATRSSLEDMELETRALTEPLPTNQQAYRNHRLYIIERWLNKYQILYPKGPVLGFCSGHPVYPRSCVETLKRKEKWLRKGLQVKANEIPAKVLKHSRKQNKEQDVKDDDYGEEDCGGTVALYGQWQTEPLFLPPAENGLCYFCSSQIIIGVLQCPNFPSWGRLSPNCW</sequence>
<dbReference type="GO" id="GO:0003684">
    <property type="term" value="F:damaged DNA binding"/>
    <property type="evidence" value="ECO:0007669"/>
    <property type="project" value="InterPro"/>
</dbReference>
<dbReference type="Gene3D" id="2.20.20.110">
    <property type="entry name" value="Rad4, beta-hairpin domain BHD1"/>
    <property type="match status" value="1"/>
</dbReference>
<reference evidence="8" key="1">
    <citation type="submission" date="2016-11" db="EMBL/GenBank/DDBJ databases">
        <title>The genome of Nicotiana attenuata.</title>
        <authorList>
            <person name="Xu S."/>
            <person name="Brockmoeller T."/>
            <person name="Gaquerel E."/>
            <person name="Navarro A."/>
            <person name="Kuhl H."/>
            <person name="Gase K."/>
            <person name="Ling Z."/>
            <person name="Zhou W."/>
            <person name="Kreitzer C."/>
            <person name="Stanke M."/>
            <person name="Tang H."/>
            <person name="Lyons E."/>
            <person name="Pandey P."/>
            <person name="Pandey S.P."/>
            <person name="Timmermann B."/>
            <person name="Baldwin I.T."/>
        </authorList>
    </citation>
    <scope>NUCLEOTIDE SEQUENCE [LARGE SCALE GENOMIC DNA]</scope>
    <source>
        <strain evidence="8">UT</strain>
    </source>
</reference>
<feature type="domain" description="Rad4 beta-hairpin" evidence="6">
    <location>
        <begin position="33"/>
        <end position="84"/>
    </location>
</feature>
<proteinExistence type="inferred from homology"/>
<dbReference type="GO" id="GO:0006289">
    <property type="term" value="P:nucleotide-excision repair"/>
    <property type="evidence" value="ECO:0007669"/>
    <property type="project" value="InterPro"/>
</dbReference>
<name>A0A314KUU8_NICAT</name>
<comment type="subcellular location">
    <subcellularLocation>
        <location evidence="1">Nucleus</location>
    </subcellularLocation>
</comment>
<dbReference type="Gramene" id="OIT33130">
    <property type="protein sequence ID" value="OIT33130"/>
    <property type="gene ID" value="A4A49_26525"/>
</dbReference>
<evidence type="ECO:0000256" key="5">
    <source>
        <dbReference type="ARBA" id="ARBA00023242"/>
    </source>
</evidence>
<evidence type="ECO:0000256" key="4">
    <source>
        <dbReference type="ARBA" id="ARBA00023204"/>
    </source>
</evidence>
<dbReference type="GO" id="GO:0005737">
    <property type="term" value="C:cytoplasm"/>
    <property type="evidence" value="ECO:0007669"/>
    <property type="project" value="TreeGrafter"/>
</dbReference>
<protein>
    <submittedName>
        <fullName evidence="8">Dna repair protein rad4</fullName>
    </submittedName>
</protein>
<dbReference type="SMART" id="SM01030">
    <property type="entry name" value="BHD_1"/>
    <property type="match status" value="1"/>
</dbReference>